<dbReference type="OrthoDB" id="1750483at2759"/>
<proteinExistence type="inferred from homology"/>
<dbReference type="InterPro" id="IPR013955">
    <property type="entry name" value="Rep_factor-A_C"/>
</dbReference>
<dbReference type="Gene3D" id="2.40.50.140">
    <property type="entry name" value="Nucleic acid-binding proteins"/>
    <property type="match status" value="3"/>
</dbReference>
<organism evidence="9">
    <name type="scientific">Nicotiana tabacum</name>
    <name type="common">Common tobacco</name>
    <dbReference type="NCBI Taxonomy" id="4097"/>
    <lineage>
        <taxon>Eukaryota</taxon>
        <taxon>Viridiplantae</taxon>
        <taxon>Streptophyta</taxon>
        <taxon>Embryophyta</taxon>
        <taxon>Tracheophyta</taxon>
        <taxon>Spermatophyta</taxon>
        <taxon>Magnoliopsida</taxon>
        <taxon>eudicotyledons</taxon>
        <taxon>Gunneridae</taxon>
        <taxon>Pentapetalae</taxon>
        <taxon>asterids</taxon>
        <taxon>lamiids</taxon>
        <taxon>Solanales</taxon>
        <taxon>Solanaceae</taxon>
        <taxon>Nicotianoideae</taxon>
        <taxon>Nicotianeae</taxon>
        <taxon>Nicotiana</taxon>
    </lineage>
</organism>
<dbReference type="CDD" id="cd04480">
    <property type="entry name" value="RPA1_DBD_A_like"/>
    <property type="match status" value="1"/>
</dbReference>
<feature type="domain" description="Replication factor A C-terminal" evidence="8">
    <location>
        <begin position="286"/>
        <end position="410"/>
    </location>
</feature>
<dbReference type="PANTHER" id="PTHR47165:SF4">
    <property type="entry name" value="OS03G0429900 PROTEIN"/>
    <property type="match status" value="1"/>
</dbReference>
<dbReference type="PANTHER" id="PTHR47165">
    <property type="entry name" value="OS03G0429900 PROTEIN"/>
    <property type="match status" value="1"/>
</dbReference>
<evidence type="ECO:0000259" key="8">
    <source>
        <dbReference type="Pfam" id="PF08646"/>
    </source>
</evidence>
<dbReference type="SUPFAM" id="SSF50249">
    <property type="entry name" value="Nucleic acid-binding proteins"/>
    <property type="match status" value="3"/>
</dbReference>
<gene>
    <name evidence="9" type="primary">LOC107796958</name>
</gene>
<dbReference type="RefSeq" id="XP_016475268.1">
    <property type="nucleotide sequence ID" value="XM_016619782.1"/>
</dbReference>
<accession>A0A1S4AFM1</accession>
<dbReference type="Pfam" id="PF08646">
    <property type="entry name" value="Rep_fac-A_C"/>
    <property type="match status" value="1"/>
</dbReference>
<feature type="region of interest" description="Disordered" evidence="6">
    <location>
        <begin position="498"/>
        <end position="535"/>
    </location>
</feature>
<protein>
    <submittedName>
        <fullName evidence="9">Replication protein A 70 kDa DNA-binding subunit A-like isoform X2</fullName>
    </submittedName>
</protein>
<evidence type="ECO:0000313" key="9">
    <source>
        <dbReference type="RefSeq" id="XP_016475268.1"/>
    </source>
</evidence>
<keyword evidence="5" id="KW-0238">DNA-binding</keyword>
<dbReference type="AlphaFoldDB" id="A0A1S4AFM1"/>
<sequence length="535" mass="62157">MRCNSMQWNLKVRVVRMWVMPDRFKPEIPYSIELVLQDSKGDRIHASIGKYVVKFFRNKIHELRLYRMNYFVVGPNNLKLRTTAHNLGLTFTQKTFVEETNDPSFHMNIFNLRSFDQLTNQHDVDQTELLDVVGQVVTYEDVKTYKQGDNQSVFINVVLEDDQRNRILATLWSELVDQIQHHLNESTDEPLIVVFQHMKAQKFRGNYSVRSCWYQTKIWINSTLPQSIDFKSRLLAARQSNFERITQTSSQQSYSVRDELDKGIVLFKTIRDLVQCTQECSYWIAAKLVNLELDQGWSYLACNKCSRKVDKVENKYFCKKCNEEEFSFTHRYRLQVRVMDGTAFISLLLWNREAMQLIGKSAKELKERLLETSIADADCSYPSELDDILYKKFMFKVIVKQENIESQVEVYKVLKLTDDDDLLKEYNHSLFDDTITDPQFFDGQSSSGDKLFGDLMAETQLKSVLQTPIEKSVSESGSSVLEDGDACNAKISPLKTYDKKTRSANKASAVGPDDDFNSQLSSNKVRRVVKKEKNL</sequence>
<evidence type="ECO:0000256" key="4">
    <source>
        <dbReference type="ARBA" id="ARBA00022833"/>
    </source>
</evidence>
<dbReference type="CDD" id="cd04481">
    <property type="entry name" value="RPA1_DBD_B_like"/>
    <property type="match status" value="1"/>
</dbReference>
<reference evidence="9" key="1">
    <citation type="submission" date="2025-08" db="UniProtKB">
        <authorList>
            <consortium name="RefSeq"/>
        </authorList>
    </citation>
    <scope>IDENTIFICATION</scope>
</reference>
<feature type="compositionally biased region" description="Basic residues" evidence="6">
    <location>
        <begin position="524"/>
        <end position="535"/>
    </location>
</feature>
<evidence type="ECO:0000256" key="5">
    <source>
        <dbReference type="ARBA" id="ARBA00023125"/>
    </source>
</evidence>
<dbReference type="GO" id="GO:0008270">
    <property type="term" value="F:zinc ion binding"/>
    <property type="evidence" value="ECO:0007669"/>
    <property type="project" value="UniProtKB-KW"/>
</dbReference>
<dbReference type="InterPro" id="IPR012340">
    <property type="entry name" value="NA-bd_OB-fold"/>
</dbReference>
<evidence type="ECO:0000256" key="6">
    <source>
        <dbReference type="SAM" id="MobiDB-lite"/>
    </source>
</evidence>
<dbReference type="InterPro" id="IPR047192">
    <property type="entry name" value="Euk_RPA1_DBD_C"/>
</dbReference>
<keyword evidence="2" id="KW-0479">Metal-binding</keyword>
<name>A0A1S4AFM1_TOBAC</name>
<dbReference type="CDD" id="cd04476">
    <property type="entry name" value="RPA1_DBD_C"/>
    <property type="match status" value="1"/>
</dbReference>
<comment type="similarity">
    <text evidence="1">Belongs to the replication factor A protein 1 family.</text>
</comment>
<dbReference type="InterPro" id="IPR003871">
    <property type="entry name" value="RFA1B/D_OB_1st"/>
</dbReference>
<evidence type="ECO:0000256" key="2">
    <source>
        <dbReference type="ARBA" id="ARBA00022723"/>
    </source>
</evidence>
<keyword evidence="3" id="KW-0863">Zinc-finger</keyword>
<evidence type="ECO:0000259" key="7">
    <source>
        <dbReference type="Pfam" id="PF02721"/>
    </source>
</evidence>
<feature type="domain" description="Replication protein A 70 kDa DNA-binding subunit B/D first OB fold" evidence="7">
    <location>
        <begin position="7"/>
        <end position="99"/>
    </location>
</feature>
<dbReference type="GO" id="GO:0003677">
    <property type="term" value="F:DNA binding"/>
    <property type="evidence" value="ECO:0007669"/>
    <property type="project" value="UniProtKB-KW"/>
</dbReference>
<evidence type="ECO:0000256" key="1">
    <source>
        <dbReference type="ARBA" id="ARBA00005690"/>
    </source>
</evidence>
<dbReference type="Pfam" id="PF02721">
    <property type="entry name" value="DUF223"/>
    <property type="match status" value="1"/>
</dbReference>
<keyword evidence="4" id="KW-0862">Zinc</keyword>
<evidence type="ECO:0000256" key="3">
    <source>
        <dbReference type="ARBA" id="ARBA00022771"/>
    </source>
</evidence>